<gene>
    <name evidence="1" type="ORF">IFO69_08625</name>
</gene>
<comment type="caution">
    <text evidence="1">The sequence shown here is derived from an EMBL/GenBank/DDBJ whole genome shotgun (WGS) entry which is preliminary data.</text>
</comment>
<dbReference type="Proteomes" id="UP000647133">
    <property type="component" value="Unassembled WGS sequence"/>
</dbReference>
<protein>
    <submittedName>
        <fullName evidence="1">DUF4221 family protein</fullName>
    </submittedName>
</protein>
<dbReference type="Pfam" id="PF13970">
    <property type="entry name" value="DUF4221"/>
    <property type="match status" value="1"/>
</dbReference>
<organism evidence="1 2">
    <name type="scientific">Echinicola arenosa</name>
    <dbReference type="NCBI Taxonomy" id="2774144"/>
    <lineage>
        <taxon>Bacteria</taxon>
        <taxon>Pseudomonadati</taxon>
        <taxon>Bacteroidota</taxon>
        <taxon>Cytophagia</taxon>
        <taxon>Cytophagales</taxon>
        <taxon>Cyclobacteriaceae</taxon>
        <taxon>Echinicola</taxon>
    </lineage>
</organism>
<dbReference type="EMBL" id="JACYTQ010000002">
    <property type="protein sequence ID" value="MBD8488805.1"/>
    <property type="molecule type" value="Genomic_DNA"/>
</dbReference>
<accession>A0ABR9AIY9</accession>
<dbReference type="PROSITE" id="PS51257">
    <property type="entry name" value="PROKAR_LIPOPROTEIN"/>
    <property type="match status" value="1"/>
</dbReference>
<evidence type="ECO:0000313" key="1">
    <source>
        <dbReference type="EMBL" id="MBD8488805.1"/>
    </source>
</evidence>
<dbReference type="InterPro" id="IPR025316">
    <property type="entry name" value="DUF4221"/>
</dbReference>
<sequence length="373" mass="43513">MKKLFFAVLSFLIFSCSEKPSNKQNVEVSKFSIKIVDTLFVNAKEEIILIENIDSRTDVSEDLKFYYNYNQKQHLIDVINLDEMRFERKIQLEREGPNGTGKIKRIDFTKSGQVLINSKNKIQVFNYGGEKIKQIRLDNDNLKGDSLVGREYIDTFFGILSDDGRYCYTIYFKNFFEPGGVAIINLKDQTFTKRPIIGLDKIKEFKVSYNGTYGRVVGPGLFFKGHDNQILISNDYINELYVYDIANDCTYHHTYKSNFLKNYNSKPSKQQTNSIKEFKSLLDETGNSIRLRQIIPDPTHKRYYRFSKGEKLEGNRSSMVLTVFDEQFHQVFETDNISLNSYIDVSFVKDDNIFVLENIEDEMAFVVMKIQEI</sequence>
<keyword evidence="2" id="KW-1185">Reference proteome</keyword>
<dbReference type="InterPro" id="IPR011044">
    <property type="entry name" value="Quino_amine_DH_bsu"/>
</dbReference>
<proteinExistence type="predicted"/>
<evidence type="ECO:0000313" key="2">
    <source>
        <dbReference type="Proteomes" id="UP000647133"/>
    </source>
</evidence>
<dbReference type="RefSeq" id="WP_192009654.1">
    <property type="nucleotide sequence ID" value="NZ_JACYTQ010000002.1"/>
</dbReference>
<reference evidence="1 2" key="1">
    <citation type="submission" date="2020-09" db="EMBL/GenBank/DDBJ databases">
        <title>Echinicola sp. CAU 1574 isolated from sand of Sido Beach.</title>
        <authorList>
            <person name="Kim W."/>
        </authorList>
    </citation>
    <scope>NUCLEOTIDE SEQUENCE [LARGE SCALE GENOMIC DNA]</scope>
    <source>
        <strain evidence="1 2">CAU 1574</strain>
    </source>
</reference>
<dbReference type="SUPFAM" id="SSF50969">
    <property type="entry name" value="YVTN repeat-like/Quinoprotein amine dehydrogenase"/>
    <property type="match status" value="1"/>
</dbReference>
<name>A0ABR9AIY9_9BACT</name>